<dbReference type="Proteomes" id="UP000001194">
    <property type="component" value="Unassembled WGS sequence"/>
</dbReference>
<proteinExistence type="predicted"/>
<evidence type="ECO:0000313" key="2">
    <source>
        <dbReference type="Proteomes" id="UP000001194"/>
    </source>
</evidence>
<accession>B0DYK4</accession>
<dbReference type="STRING" id="486041.B0DYK4"/>
<reference evidence="1 2" key="1">
    <citation type="journal article" date="2008" name="Nature">
        <title>The genome of Laccaria bicolor provides insights into mycorrhizal symbiosis.</title>
        <authorList>
            <person name="Martin F."/>
            <person name="Aerts A."/>
            <person name="Ahren D."/>
            <person name="Brun A."/>
            <person name="Danchin E.G.J."/>
            <person name="Duchaussoy F."/>
            <person name="Gibon J."/>
            <person name="Kohler A."/>
            <person name="Lindquist E."/>
            <person name="Pereda V."/>
            <person name="Salamov A."/>
            <person name="Shapiro H.J."/>
            <person name="Wuyts J."/>
            <person name="Blaudez D."/>
            <person name="Buee M."/>
            <person name="Brokstein P."/>
            <person name="Canbaeck B."/>
            <person name="Cohen D."/>
            <person name="Courty P.E."/>
            <person name="Coutinho P.M."/>
            <person name="Delaruelle C."/>
            <person name="Detter J.C."/>
            <person name="Deveau A."/>
            <person name="DiFazio S."/>
            <person name="Duplessis S."/>
            <person name="Fraissinet-Tachet L."/>
            <person name="Lucic E."/>
            <person name="Frey-Klett P."/>
            <person name="Fourrey C."/>
            <person name="Feussner I."/>
            <person name="Gay G."/>
            <person name="Grimwood J."/>
            <person name="Hoegger P.J."/>
            <person name="Jain P."/>
            <person name="Kilaru S."/>
            <person name="Labbe J."/>
            <person name="Lin Y.C."/>
            <person name="Legue V."/>
            <person name="Le Tacon F."/>
            <person name="Marmeisse R."/>
            <person name="Melayah D."/>
            <person name="Montanini B."/>
            <person name="Muratet M."/>
            <person name="Nehls U."/>
            <person name="Niculita-Hirzel H."/>
            <person name="Oudot-Le Secq M.P."/>
            <person name="Peter M."/>
            <person name="Quesneville H."/>
            <person name="Rajashekar B."/>
            <person name="Reich M."/>
            <person name="Rouhier N."/>
            <person name="Schmutz J."/>
            <person name="Yin T."/>
            <person name="Chalot M."/>
            <person name="Henrissat B."/>
            <person name="Kuees U."/>
            <person name="Lucas S."/>
            <person name="Van de Peer Y."/>
            <person name="Podila G.K."/>
            <person name="Polle A."/>
            <person name="Pukkila P.J."/>
            <person name="Richardson P.M."/>
            <person name="Rouze P."/>
            <person name="Sanders I.R."/>
            <person name="Stajich J.E."/>
            <person name="Tunlid A."/>
            <person name="Tuskan G."/>
            <person name="Grigoriev I.V."/>
        </authorList>
    </citation>
    <scope>NUCLEOTIDE SEQUENCE [LARGE SCALE GENOMIC DNA]</scope>
    <source>
        <strain evidence="2">S238N-H82 / ATCC MYA-4686</strain>
    </source>
</reference>
<dbReference type="SUPFAM" id="SSF52047">
    <property type="entry name" value="RNI-like"/>
    <property type="match status" value="1"/>
</dbReference>
<dbReference type="EMBL" id="DS547151">
    <property type="protein sequence ID" value="EDR00309.1"/>
    <property type="molecule type" value="Genomic_DNA"/>
</dbReference>
<dbReference type="InterPro" id="IPR032675">
    <property type="entry name" value="LRR_dom_sf"/>
</dbReference>
<dbReference type="KEGG" id="lbc:LACBIDRAFT_314444"/>
<dbReference type="GeneID" id="6084708"/>
<gene>
    <name evidence="1" type="ORF">LACBIDRAFT_314444</name>
</gene>
<sequence>MASFTSIPPELHSYIFQFGCTDDGRTIRALSLLSRYFYAIARSFLYHTLAISSSSDHLPLLLTKLQSTPPHLRRITHLFLSDVPSSSSTPKKLSEPSVSKNIFDLLTLASPSLRTLSFIAHAPHTSTHLIARLFRISFPLLGELSVSGYYPFPSPPPAFDDAKPTMPSLKKLHLHGNRNPHGLLQSQALEGACPALEELRVSGLAMASSFVIELEDALLSSSSSSSEGSDNDDALFPASLPPTIKLVIVQAGVRPPVGAKSSMVVLKDDAMMRQLERIRAIARDREEEGMRVVVLDRPEEGMDVMSPAEMKKVWLNGVAGRRDGWWS</sequence>
<evidence type="ECO:0000313" key="1">
    <source>
        <dbReference type="EMBL" id="EDR00309.1"/>
    </source>
</evidence>
<dbReference type="OrthoDB" id="3256367at2759"/>
<dbReference type="RefSeq" id="XP_001889061.1">
    <property type="nucleotide sequence ID" value="XM_001889026.1"/>
</dbReference>
<dbReference type="Gene3D" id="3.80.10.10">
    <property type="entry name" value="Ribonuclease Inhibitor"/>
    <property type="match status" value="1"/>
</dbReference>
<dbReference type="AlphaFoldDB" id="B0DYK4"/>
<keyword evidence="2" id="KW-1185">Reference proteome</keyword>
<dbReference type="HOGENOM" id="CLU_041942_0_1_1"/>
<organism evidence="2">
    <name type="scientific">Laccaria bicolor (strain S238N-H82 / ATCC MYA-4686)</name>
    <name type="common">Bicoloured deceiver</name>
    <name type="synonym">Laccaria laccata var. bicolor</name>
    <dbReference type="NCBI Taxonomy" id="486041"/>
    <lineage>
        <taxon>Eukaryota</taxon>
        <taxon>Fungi</taxon>
        <taxon>Dikarya</taxon>
        <taxon>Basidiomycota</taxon>
        <taxon>Agaricomycotina</taxon>
        <taxon>Agaricomycetes</taxon>
        <taxon>Agaricomycetidae</taxon>
        <taxon>Agaricales</taxon>
        <taxon>Agaricineae</taxon>
        <taxon>Hydnangiaceae</taxon>
        <taxon>Laccaria</taxon>
    </lineage>
</organism>
<protein>
    <submittedName>
        <fullName evidence="1">Predicted protein</fullName>
    </submittedName>
</protein>
<dbReference type="InParanoid" id="B0DYK4"/>
<name>B0DYK4_LACBS</name>